<evidence type="ECO:0000313" key="2">
    <source>
        <dbReference type="Proteomes" id="UP000305067"/>
    </source>
</evidence>
<evidence type="ECO:0008006" key="3">
    <source>
        <dbReference type="Google" id="ProtNLM"/>
    </source>
</evidence>
<dbReference type="AlphaFoldDB" id="A0A5C3QMV5"/>
<organism evidence="1 2">
    <name type="scientific">Pterulicium gracile</name>
    <dbReference type="NCBI Taxonomy" id="1884261"/>
    <lineage>
        <taxon>Eukaryota</taxon>
        <taxon>Fungi</taxon>
        <taxon>Dikarya</taxon>
        <taxon>Basidiomycota</taxon>
        <taxon>Agaricomycotina</taxon>
        <taxon>Agaricomycetes</taxon>
        <taxon>Agaricomycetidae</taxon>
        <taxon>Agaricales</taxon>
        <taxon>Pleurotineae</taxon>
        <taxon>Pterulaceae</taxon>
        <taxon>Pterulicium</taxon>
    </lineage>
</organism>
<name>A0A5C3QMV5_9AGAR</name>
<dbReference type="Proteomes" id="UP000305067">
    <property type="component" value="Unassembled WGS sequence"/>
</dbReference>
<proteinExistence type="predicted"/>
<dbReference type="InterPro" id="IPR015075">
    <property type="entry name" value="AtaL"/>
</dbReference>
<protein>
    <recommendedName>
        <fullName evidence="3">DUF1857-domain-containing protein</fullName>
    </recommendedName>
</protein>
<reference evidence="1 2" key="1">
    <citation type="journal article" date="2019" name="Nat. Ecol. Evol.">
        <title>Megaphylogeny resolves global patterns of mushroom evolution.</title>
        <authorList>
            <person name="Varga T."/>
            <person name="Krizsan K."/>
            <person name="Foldi C."/>
            <person name="Dima B."/>
            <person name="Sanchez-Garcia M."/>
            <person name="Sanchez-Ramirez S."/>
            <person name="Szollosi G.J."/>
            <person name="Szarkandi J.G."/>
            <person name="Papp V."/>
            <person name="Albert L."/>
            <person name="Andreopoulos W."/>
            <person name="Angelini C."/>
            <person name="Antonin V."/>
            <person name="Barry K.W."/>
            <person name="Bougher N.L."/>
            <person name="Buchanan P."/>
            <person name="Buyck B."/>
            <person name="Bense V."/>
            <person name="Catcheside P."/>
            <person name="Chovatia M."/>
            <person name="Cooper J."/>
            <person name="Damon W."/>
            <person name="Desjardin D."/>
            <person name="Finy P."/>
            <person name="Geml J."/>
            <person name="Haridas S."/>
            <person name="Hughes K."/>
            <person name="Justo A."/>
            <person name="Karasinski D."/>
            <person name="Kautmanova I."/>
            <person name="Kiss B."/>
            <person name="Kocsube S."/>
            <person name="Kotiranta H."/>
            <person name="LaButti K.M."/>
            <person name="Lechner B.E."/>
            <person name="Liimatainen K."/>
            <person name="Lipzen A."/>
            <person name="Lukacs Z."/>
            <person name="Mihaltcheva S."/>
            <person name="Morgado L.N."/>
            <person name="Niskanen T."/>
            <person name="Noordeloos M.E."/>
            <person name="Ohm R.A."/>
            <person name="Ortiz-Santana B."/>
            <person name="Ovrebo C."/>
            <person name="Racz N."/>
            <person name="Riley R."/>
            <person name="Savchenko A."/>
            <person name="Shiryaev A."/>
            <person name="Soop K."/>
            <person name="Spirin V."/>
            <person name="Szebenyi C."/>
            <person name="Tomsovsky M."/>
            <person name="Tulloss R.E."/>
            <person name="Uehling J."/>
            <person name="Grigoriev I.V."/>
            <person name="Vagvolgyi C."/>
            <person name="Papp T."/>
            <person name="Martin F.M."/>
            <person name="Miettinen O."/>
            <person name="Hibbett D.S."/>
            <person name="Nagy L.G."/>
        </authorList>
    </citation>
    <scope>NUCLEOTIDE SEQUENCE [LARGE SCALE GENOMIC DNA]</scope>
    <source>
        <strain evidence="1 2">CBS 309.79</strain>
    </source>
</reference>
<sequence>MSTLTSSTSKPAPSIAATLLVNPANEETKLTIEQLWKGLERKVREPHLFVAAFKSCDIISDDGHKVVRHAHPVPGFPGPPGPMKETVYIYPNSMIYFKGEHIRVANIVSYNEAGELLLTYSFSNGIPGPFPREGTLEGETLQGAIVASAGGVDGTLKQIRKLLKADC</sequence>
<dbReference type="SUPFAM" id="SSF55961">
    <property type="entry name" value="Bet v1-like"/>
    <property type="match status" value="1"/>
</dbReference>
<dbReference type="Gene3D" id="3.30.530.20">
    <property type="match status" value="1"/>
</dbReference>
<gene>
    <name evidence="1" type="ORF">BDV98DRAFT_563981</name>
</gene>
<dbReference type="InterPro" id="IPR023393">
    <property type="entry name" value="START-like_dom_sf"/>
</dbReference>
<dbReference type="OrthoDB" id="2320332at2759"/>
<accession>A0A5C3QMV5</accession>
<keyword evidence="2" id="KW-1185">Reference proteome</keyword>
<dbReference type="STRING" id="1884261.A0A5C3QMV5"/>
<dbReference type="EMBL" id="ML178820">
    <property type="protein sequence ID" value="TFL03293.1"/>
    <property type="molecule type" value="Genomic_DNA"/>
</dbReference>
<evidence type="ECO:0000313" key="1">
    <source>
        <dbReference type="EMBL" id="TFL03293.1"/>
    </source>
</evidence>
<dbReference type="Pfam" id="PF08982">
    <property type="entry name" value="AtaL"/>
    <property type="match status" value="1"/>
</dbReference>